<proteinExistence type="predicted"/>
<dbReference type="HOGENOM" id="CLU_1460904_0_0_1"/>
<dbReference type="VEuPathDB" id="FungiDB:HCDG_07793"/>
<dbReference type="EMBL" id="GG692432">
    <property type="protein sequence ID" value="EER38058.1"/>
    <property type="molecule type" value="Genomic_DNA"/>
</dbReference>
<reference evidence="2" key="1">
    <citation type="submission" date="2009-05" db="EMBL/GenBank/DDBJ databases">
        <title>The genome sequence of Ajellomyces capsulatus strain H143.</title>
        <authorList>
            <person name="Champion M."/>
            <person name="Cuomo C.A."/>
            <person name="Ma L.-J."/>
            <person name="Henn M.R."/>
            <person name="Sil A."/>
            <person name="Goldman B."/>
            <person name="Young S.K."/>
            <person name="Kodira C.D."/>
            <person name="Zeng Q."/>
            <person name="Koehrsen M."/>
            <person name="Alvarado L."/>
            <person name="Berlin A.M."/>
            <person name="Borenstein D."/>
            <person name="Chen Z."/>
            <person name="Engels R."/>
            <person name="Freedman E."/>
            <person name="Gellesch M."/>
            <person name="Goldberg J."/>
            <person name="Griggs A."/>
            <person name="Gujja S."/>
            <person name="Heiman D.I."/>
            <person name="Hepburn T.A."/>
            <person name="Howarth C."/>
            <person name="Jen D."/>
            <person name="Larson L."/>
            <person name="Lewis B."/>
            <person name="Mehta T."/>
            <person name="Park D."/>
            <person name="Pearson M."/>
            <person name="Roberts A."/>
            <person name="Saif S."/>
            <person name="Shea T.D."/>
            <person name="Shenoy N."/>
            <person name="Sisk P."/>
            <person name="Stolte C."/>
            <person name="Sykes S."/>
            <person name="Walk T."/>
            <person name="White J."/>
            <person name="Yandava C."/>
            <person name="Klein B."/>
            <person name="McEwen J.G."/>
            <person name="Puccia R."/>
            <person name="Goldman G.H."/>
            <person name="Felipe M.S."/>
            <person name="Nino-Vega G."/>
            <person name="San-Blas G."/>
            <person name="Taylor J.W."/>
            <person name="Mendoza L."/>
            <person name="Galagan J.E."/>
            <person name="Nusbaum C."/>
            <person name="Birren B.W."/>
        </authorList>
    </citation>
    <scope>NUCLEOTIDE SEQUENCE [LARGE SCALE GENOMIC DNA]</scope>
    <source>
        <strain evidence="2">H143</strain>
    </source>
</reference>
<organism evidence="1 2">
    <name type="scientific">Ajellomyces capsulatus (strain H143)</name>
    <name type="common">Darling's disease fungus</name>
    <name type="synonym">Histoplasma capsulatum</name>
    <dbReference type="NCBI Taxonomy" id="544712"/>
    <lineage>
        <taxon>Eukaryota</taxon>
        <taxon>Fungi</taxon>
        <taxon>Dikarya</taxon>
        <taxon>Ascomycota</taxon>
        <taxon>Pezizomycotina</taxon>
        <taxon>Eurotiomycetes</taxon>
        <taxon>Eurotiomycetidae</taxon>
        <taxon>Onygenales</taxon>
        <taxon>Ajellomycetaceae</taxon>
        <taxon>Histoplasma</taxon>
    </lineage>
</organism>
<sequence>MSTGSYPAFDALQALEPIKTQPMQVIYAVESFRRMRCLWSERPSDRRNFRDRAGQRAVSHKVQRKHGWTAFRGGFKRSRLIPRYQAFRRARVLIHPTLVGEICDEEEGDTELVPGRQDVRPAVAGPRLGQFVLVVHVNGRDVNCRLREERYSSSYRIANLAGLDPWNFSALPRIYRRRGTIDEIG</sequence>
<accession>C6HNL2</accession>
<evidence type="ECO:0000313" key="2">
    <source>
        <dbReference type="Proteomes" id="UP000002624"/>
    </source>
</evidence>
<name>C6HNL2_AJECH</name>
<evidence type="ECO:0000313" key="1">
    <source>
        <dbReference type="EMBL" id="EER38058.1"/>
    </source>
</evidence>
<protein>
    <submittedName>
        <fullName evidence="1">Uncharacterized protein</fullName>
    </submittedName>
</protein>
<dbReference type="Proteomes" id="UP000002624">
    <property type="component" value="Unassembled WGS sequence"/>
</dbReference>
<dbReference type="AlphaFoldDB" id="C6HNL2"/>
<gene>
    <name evidence="1" type="ORF">HCDG_07793</name>
</gene>